<protein>
    <recommendedName>
        <fullName evidence="2">diguanylate cyclase</fullName>
        <ecNumber evidence="2">2.7.7.65</ecNumber>
    </recommendedName>
</protein>
<dbReference type="InterPro" id="IPR043128">
    <property type="entry name" value="Rev_trsase/Diguanyl_cyclase"/>
</dbReference>
<dbReference type="Proteomes" id="UP000189177">
    <property type="component" value="Unassembled WGS sequence"/>
</dbReference>
<dbReference type="Gene3D" id="3.30.70.270">
    <property type="match status" value="1"/>
</dbReference>
<dbReference type="GO" id="GO:0052621">
    <property type="term" value="F:diguanylate cyclase activity"/>
    <property type="evidence" value="ECO:0007669"/>
    <property type="project" value="UniProtKB-EC"/>
</dbReference>
<dbReference type="InterPro" id="IPR000160">
    <property type="entry name" value="GGDEF_dom"/>
</dbReference>
<dbReference type="SUPFAM" id="SSF55073">
    <property type="entry name" value="Nucleotide cyclase"/>
    <property type="match status" value="1"/>
</dbReference>
<evidence type="ECO:0000259" key="4">
    <source>
        <dbReference type="PROSITE" id="PS50887"/>
    </source>
</evidence>
<dbReference type="InterPro" id="IPR029787">
    <property type="entry name" value="Nucleotide_cyclase"/>
</dbReference>
<comment type="catalytic activity">
    <reaction evidence="3">
        <text>2 GTP = 3',3'-c-di-GMP + 2 diphosphate</text>
        <dbReference type="Rhea" id="RHEA:24898"/>
        <dbReference type="ChEBI" id="CHEBI:33019"/>
        <dbReference type="ChEBI" id="CHEBI:37565"/>
        <dbReference type="ChEBI" id="CHEBI:58805"/>
        <dbReference type="EC" id="2.7.7.65"/>
    </reaction>
</comment>
<reference evidence="5 6" key="1">
    <citation type="submission" date="2017-02" db="EMBL/GenBank/DDBJ databases">
        <title>Genomic diversity within the haloalkaliphilic genus Thioalkalivibrio.</title>
        <authorList>
            <person name="Ahn A.-C."/>
            <person name="Meier-Kolthoff J."/>
            <person name="Overmars L."/>
            <person name="Richter M."/>
            <person name="Woyke T."/>
            <person name="Sorokin D.Y."/>
            <person name="Muyzer G."/>
        </authorList>
    </citation>
    <scope>NUCLEOTIDE SEQUENCE [LARGE SCALE GENOMIC DNA]</scope>
    <source>
        <strain evidence="5 6">HL17</strain>
    </source>
</reference>
<dbReference type="OrthoDB" id="9812260at2"/>
<dbReference type="PANTHER" id="PTHR45138:SF9">
    <property type="entry name" value="DIGUANYLATE CYCLASE DGCM-RELATED"/>
    <property type="match status" value="1"/>
</dbReference>
<dbReference type="SMART" id="SM00267">
    <property type="entry name" value="GGDEF"/>
    <property type="match status" value="1"/>
</dbReference>
<dbReference type="RefSeq" id="WP_024329249.1">
    <property type="nucleotide sequence ID" value="NZ_MUZR01000004.1"/>
</dbReference>
<dbReference type="AlphaFoldDB" id="A0A1V3A1T4"/>
<dbReference type="GO" id="GO:0043709">
    <property type="term" value="P:cell adhesion involved in single-species biofilm formation"/>
    <property type="evidence" value="ECO:0007669"/>
    <property type="project" value="TreeGrafter"/>
</dbReference>
<dbReference type="GO" id="GO:1902201">
    <property type="term" value="P:negative regulation of bacterial-type flagellum-dependent cell motility"/>
    <property type="evidence" value="ECO:0007669"/>
    <property type="project" value="TreeGrafter"/>
</dbReference>
<keyword evidence="6" id="KW-1185">Reference proteome</keyword>
<dbReference type="EC" id="2.7.7.65" evidence="2"/>
<dbReference type="Pfam" id="PF00990">
    <property type="entry name" value="GGDEF"/>
    <property type="match status" value="1"/>
</dbReference>
<accession>A0A1V3A1T4</accession>
<evidence type="ECO:0000256" key="3">
    <source>
        <dbReference type="ARBA" id="ARBA00034247"/>
    </source>
</evidence>
<name>A0A1V3A1T4_9GAMM</name>
<dbReference type="PANTHER" id="PTHR45138">
    <property type="entry name" value="REGULATORY COMPONENTS OF SENSORY TRANSDUCTION SYSTEM"/>
    <property type="match status" value="1"/>
</dbReference>
<dbReference type="STRING" id="252474.B1A74_01505"/>
<dbReference type="NCBIfam" id="TIGR00254">
    <property type="entry name" value="GGDEF"/>
    <property type="match status" value="1"/>
</dbReference>
<dbReference type="CDD" id="cd01949">
    <property type="entry name" value="GGDEF"/>
    <property type="match status" value="1"/>
</dbReference>
<dbReference type="EMBL" id="MUZR01000004">
    <property type="protein sequence ID" value="OOC11320.1"/>
    <property type="molecule type" value="Genomic_DNA"/>
</dbReference>
<feature type="domain" description="GGDEF" evidence="4">
    <location>
        <begin position="165"/>
        <end position="305"/>
    </location>
</feature>
<dbReference type="GO" id="GO:0005886">
    <property type="term" value="C:plasma membrane"/>
    <property type="evidence" value="ECO:0007669"/>
    <property type="project" value="TreeGrafter"/>
</dbReference>
<comment type="cofactor">
    <cofactor evidence="1">
        <name>Mg(2+)</name>
        <dbReference type="ChEBI" id="CHEBI:18420"/>
    </cofactor>
</comment>
<dbReference type="FunFam" id="3.30.70.270:FF:000001">
    <property type="entry name" value="Diguanylate cyclase domain protein"/>
    <property type="match status" value="1"/>
</dbReference>
<sequence>MNSDNNATNLRLVSSNGGGPQRNAPLDALGFVQTVTATLELGAVIDRINEHLVGHLEHSGWIYSTDDGEIREGGEADRHRIEYALSYNGTDLGSLVLMRGRRFDDQEQALVESILGLAAPALHNAWRFRRLRANLERDELTGLGNRRAFEIQGEQWLADCLRQERPMSLLAVDLDHFKQLNDRFGHTVGDEILREVARTLRESTRQSDLSVRMGGEEFLVVLPGADLRAGMDCAERIRQAIGGVRVCARGEEDAAVESDGVAAVTASIGVAALGRHTTLQSLYQTADEALYAAKTSGRDRVLARH</sequence>
<evidence type="ECO:0000313" key="5">
    <source>
        <dbReference type="EMBL" id="OOC11320.1"/>
    </source>
</evidence>
<evidence type="ECO:0000256" key="2">
    <source>
        <dbReference type="ARBA" id="ARBA00012528"/>
    </source>
</evidence>
<proteinExistence type="predicted"/>
<dbReference type="InterPro" id="IPR050469">
    <property type="entry name" value="Diguanylate_Cyclase"/>
</dbReference>
<gene>
    <name evidence="5" type="ORF">B1A74_01505</name>
</gene>
<organism evidence="5 6">
    <name type="scientific">Thioalkalivibrio halophilus</name>
    <dbReference type="NCBI Taxonomy" id="252474"/>
    <lineage>
        <taxon>Bacteria</taxon>
        <taxon>Pseudomonadati</taxon>
        <taxon>Pseudomonadota</taxon>
        <taxon>Gammaproteobacteria</taxon>
        <taxon>Chromatiales</taxon>
        <taxon>Ectothiorhodospiraceae</taxon>
        <taxon>Thioalkalivibrio</taxon>
    </lineage>
</organism>
<comment type="caution">
    <text evidence="5">The sequence shown here is derived from an EMBL/GenBank/DDBJ whole genome shotgun (WGS) entry which is preliminary data.</text>
</comment>
<evidence type="ECO:0000256" key="1">
    <source>
        <dbReference type="ARBA" id="ARBA00001946"/>
    </source>
</evidence>
<dbReference type="PROSITE" id="PS50887">
    <property type="entry name" value="GGDEF"/>
    <property type="match status" value="1"/>
</dbReference>
<evidence type="ECO:0000313" key="6">
    <source>
        <dbReference type="Proteomes" id="UP000189177"/>
    </source>
</evidence>